<dbReference type="Proteomes" id="UP000800036">
    <property type="component" value="Unassembled WGS sequence"/>
</dbReference>
<protein>
    <submittedName>
        <fullName evidence="2">Uncharacterized protein</fullName>
    </submittedName>
</protein>
<proteinExistence type="predicted"/>
<evidence type="ECO:0000313" key="3">
    <source>
        <dbReference type="Proteomes" id="UP000800036"/>
    </source>
</evidence>
<feature type="region of interest" description="Disordered" evidence="1">
    <location>
        <begin position="487"/>
        <end position="518"/>
    </location>
</feature>
<name>A0A6A5UY33_9PLEO</name>
<organism evidence="2 3">
    <name type="scientific">Bimuria novae-zelandiae CBS 107.79</name>
    <dbReference type="NCBI Taxonomy" id="1447943"/>
    <lineage>
        <taxon>Eukaryota</taxon>
        <taxon>Fungi</taxon>
        <taxon>Dikarya</taxon>
        <taxon>Ascomycota</taxon>
        <taxon>Pezizomycotina</taxon>
        <taxon>Dothideomycetes</taxon>
        <taxon>Pleosporomycetidae</taxon>
        <taxon>Pleosporales</taxon>
        <taxon>Massarineae</taxon>
        <taxon>Didymosphaeriaceae</taxon>
        <taxon>Bimuria</taxon>
    </lineage>
</organism>
<feature type="compositionally biased region" description="Basic and acidic residues" evidence="1">
    <location>
        <begin position="1"/>
        <end position="24"/>
    </location>
</feature>
<feature type="region of interest" description="Disordered" evidence="1">
    <location>
        <begin position="1"/>
        <end position="48"/>
    </location>
</feature>
<gene>
    <name evidence="2" type="ORF">BU23DRAFT_571699</name>
</gene>
<accession>A0A6A5UY33</accession>
<keyword evidence="3" id="KW-1185">Reference proteome</keyword>
<feature type="compositionally biased region" description="Acidic residues" evidence="1">
    <location>
        <begin position="25"/>
        <end position="39"/>
    </location>
</feature>
<evidence type="ECO:0000256" key="1">
    <source>
        <dbReference type="SAM" id="MobiDB-lite"/>
    </source>
</evidence>
<sequence length="531" mass="58314">MNHGDGEEGNNREDQDKDKHKGDKEEDDEENDDEEEDEETMAKSLLEQNDAKTIDDGLALLVRRNLDLPFMNVYRDIVNQHADNPHLNNIKPPDEEVLQGTPHPVRFRRSTYEQTVSGQTASVAQRKELSSVSALSKKLYYCLGNGGWVGVETNRCTVSEKSRARSATHPITSSIKSSSAVSHVCKSLLAASPILKSALPECLIVPGGAATTKDEQVTNGPVKDNPNTIKFIVFLEYEGEDFRRALPVALSLAGGSLPCKAKWSGRAAPGLHWQWSAPHTNLQEAFKGCPVLCLGDVSVLFGDRLQATAAVGGDAEAHPFISRIFHDICFVKAKLTPGDIIPPVSLLHLAEVCRTLKTLTTAFEGRRITVYDVEAVVLIPPHTTIPWEITVQGPTSGAPVVSATLDYKFTAVEAVEAIEAAEKKPLPPRRRRYLLAALRRFYGDDETRTFQGTPVREFKRQLVDKLSLHDGNTVVVCGKTSTEGLARARRSDHQEGNFGSNRVRQGQPRKVTLPHHEPPLFSTRAGVCVDG</sequence>
<dbReference type="AlphaFoldDB" id="A0A6A5UY33"/>
<reference evidence="2" key="1">
    <citation type="journal article" date="2020" name="Stud. Mycol.">
        <title>101 Dothideomycetes genomes: a test case for predicting lifestyles and emergence of pathogens.</title>
        <authorList>
            <person name="Haridas S."/>
            <person name="Albert R."/>
            <person name="Binder M."/>
            <person name="Bloem J."/>
            <person name="Labutti K."/>
            <person name="Salamov A."/>
            <person name="Andreopoulos B."/>
            <person name="Baker S."/>
            <person name="Barry K."/>
            <person name="Bills G."/>
            <person name="Bluhm B."/>
            <person name="Cannon C."/>
            <person name="Castanera R."/>
            <person name="Culley D."/>
            <person name="Daum C."/>
            <person name="Ezra D."/>
            <person name="Gonzalez J."/>
            <person name="Henrissat B."/>
            <person name="Kuo A."/>
            <person name="Liang C."/>
            <person name="Lipzen A."/>
            <person name="Lutzoni F."/>
            <person name="Magnuson J."/>
            <person name="Mondo S."/>
            <person name="Nolan M."/>
            <person name="Ohm R."/>
            <person name="Pangilinan J."/>
            <person name="Park H.-J."/>
            <person name="Ramirez L."/>
            <person name="Alfaro M."/>
            <person name="Sun H."/>
            <person name="Tritt A."/>
            <person name="Yoshinaga Y."/>
            <person name="Zwiers L.-H."/>
            <person name="Turgeon B."/>
            <person name="Goodwin S."/>
            <person name="Spatafora J."/>
            <person name="Crous P."/>
            <person name="Grigoriev I."/>
        </authorList>
    </citation>
    <scope>NUCLEOTIDE SEQUENCE</scope>
    <source>
        <strain evidence="2">CBS 107.79</strain>
    </source>
</reference>
<dbReference type="EMBL" id="ML976711">
    <property type="protein sequence ID" value="KAF1969330.1"/>
    <property type="molecule type" value="Genomic_DNA"/>
</dbReference>
<evidence type="ECO:0000313" key="2">
    <source>
        <dbReference type="EMBL" id="KAF1969330.1"/>
    </source>
</evidence>